<keyword evidence="4" id="KW-1185">Reference proteome</keyword>
<dbReference type="PRINTS" id="PR00597">
    <property type="entry name" value="GELSOLIN"/>
</dbReference>
<dbReference type="Pfam" id="PF00626">
    <property type="entry name" value="Gelsolin"/>
    <property type="match status" value="4"/>
</dbReference>
<comment type="caution">
    <text evidence="3">The sequence shown here is derived from an EMBL/GenBank/DDBJ whole genome shotgun (WGS) entry which is preliminary data.</text>
</comment>
<evidence type="ECO:0000313" key="3">
    <source>
        <dbReference type="EMBL" id="KAK3260030.1"/>
    </source>
</evidence>
<feature type="domain" description="Gelsolin-like" evidence="2">
    <location>
        <begin position="268"/>
        <end position="341"/>
    </location>
</feature>
<dbReference type="InterPro" id="IPR007122">
    <property type="entry name" value="Villin/Gelsolin"/>
</dbReference>
<organism evidence="3 4">
    <name type="scientific">Cymbomonas tetramitiformis</name>
    <dbReference type="NCBI Taxonomy" id="36881"/>
    <lineage>
        <taxon>Eukaryota</taxon>
        <taxon>Viridiplantae</taxon>
        <taxon>Chlorophyta</taxon>
        <taxon>Pyramimonadophyceae</taxon>
        <taxon>Pyramimonadales</taxon>
        <taxon>Pyramimonadaceae</taxon>
        <taxon>Cymbomonas</taxon>
    </lineage>
</organism>
<dbReference type="CDD" id="cd11292">
    <property type="entry name" value="gelsolin_S3_like"/>
    <property type="match status" value="1"/>
</dbReference>
<evidence type="ECO:0000313" key="4">
    <source>
        <dbReference type="Proteomes" id="UP001190700"/>
    </source>
</evidence>
<feature type="domain" description="Gelsolin-like" evidence="2">
    <location>
        <begin position="404"/>
        <end position="483"/>
    </location>
</feature>
<dbReference type="PANTHER" id="PTHR11977">
    <property type="entry name" value="VILLIN"/>
    <property type="match status" value="1"/>
</dbReference>
<dbReference type="InterPro" id="IPR029006">
    <property type="entry name" value="ADF-H/Gelsolin-like_dom_sf"/>
</dbReference>
<evidence type="ECO:0000259" key="2">
    <source>
        <dbReference type="Pfam" id="PF00626"/>
    </source>
</evidence>
<protein>
    <recommendedName>
        <fullName evidence="2">Gelsolin-like domain-containing protein</fullName>
    </recommendedName>
</protein>
<proteinExistence type="predicted"/>
<dbReference type="EMBL" id="LGRX02018287">
    <property type="protein sequence ID" value="KAK3260030.1"/>
    <property type="molecule type" value="Genomic_DNA"/>
</dbReference>
<keyword evidence="1" id="KW-0677">Repeat</keyword>
<dbReference type="Gene3D" id="3.40.20.10">
    <property type="entry name" value="Severin"/>
    <property type="match status" value="4"/>
</dbReference>
<name>A0AAE0KTK7_9CHLO</name>
<dbReference type="SMART" id="SM00262">
    <property type="entry name" value="GEL"/>
    <property type="match status" value="4"/>
</dbReference>
<evidence type="ECO:0000256" key="1">
    <source>
        <dbReference type="ARBA" id="ARBA00022737"/>
    </source>
</evidence>
<dbReference type="GO" id="GO:0051014">
    <property type="term" value="P:actin filament severing"/>
    <property type="evidence" value="ECO:0007669"/>
    <property type="project" value="TreeGrafter"/>
</dbReference>
<feature type="domain" description="Gelsolin-like" evidence="2">
    <location>
        <begin position="25"/>
        <end position="106"/>
    </location>
</feature>
<dbReference type="SUPFAM" id="SSF55753">
    <property type="entry name" value="Actin depolymerizing proteins"/>
    <property type="match status" value="4"/>
</dbReference>
<accession>A0AAE0KTK7</accession>
<dbReference type="InterPro" id="IPR007123">
    <property type="entry name" value="Gelsolin-like_dom"/>
</dbReference>
<dbReference type="GO" id="GO:0051016">
    <property type="term" value="P:barbed-end actin filament capping"/>
    <property type="evidence" value="ECO:0007669"/>
    <property type="project" value="TreeGrafter"/>
</dbReference>
<dbReference type="GO" id="GO:0015629">
    <property type="term" value="C:actin cytoskeleton"/>
    <property type="evidence" value="ECO:0007669"/>
    <property type="project" value="TreeGrafter"/>
</dbReference>
<dbReference type="CDD" id="cd11293">
    <property type="entry name" value="gelsolin_S4_like"/>
    <property type="match status" value="1"/>
</dbReference>
<dbReference type="Proteomes" id="UP001190700">
    <property type="component" value="Unassembled WGS sequence"/>
</dbReference>
<dbReference type="CDD" id="cd11289">
    <property type="entry name" value="gelsolin_S2_like"/>
    <property type="match status" value="1"/>
</dbReference>
<dbReference type="GO" id="GO:0005546">
    <property type="term" value="F:phosphatidylinositol-4,5-bisphosphate binding"/>
    <property type="evidence" value="ECO:0007669"/>
    <property type="project" value="TreeGrafter"/>
</dbReference>
<dbReference type="GO" id="GO:0008154">
    <property type="term" value="P:actin polymerization or depolymerization"/>
    <property type="evidence" value="ECO:0007669"/>
    <property type="project" value="TreeGrafter"/>
</dbReference>
<dbReference type="AlphaFoldDB" id="A0AAE0KTK7"/>
<reference evidence="3 4" key="1">
    <citation type="journal article" date="2015" name="Genome Biol. Evol.">
        <title>Comparative Genomics of a Bacterivorous Green Alga Reveals Evolutionary Causalities and Consequences of Phago-Mixotrophic Mode of Nutrition.</title>
        <authorList>
            <person name="Burns J.A."/>
            <person name="Paasch A."/>
            <person name="Narechania A."/>
            <person name="Kim E."/>
        </authorList>
    </citation>
    <scope>NUCLEOTIDE SEQUENCE [LARGE SCALE GENOMIC DNA]</scope>
    <source>
        <strain evidence="3 4">PLY_AMNH</strain>
    </source>
</reference>
<feature type="non-terminal residue" evidence="3">
    <location>
        <position position="487"/>
    </location>
</feature>
<feature type="domain" description="Gelsolin-like" evidence="2">
    <location>
        <begin position="144"/>
        <end position="204"/>
    </location>
</feature>
<dbReference type="GO" id="GO:0005737">
    <property type="term" value="C:cytoplasm"/>
    <property type="evidence" value="ECO:0007669"/>
    <property type="project" value="TreeGrafter"/>
</dbReference>
<sequence length="487" mass="53889">MTVPETFKSAGKKTGLETWRIEKLQPVPTDPSTEGKFHTGDSYIVLHTYENERKGLEYNVHFWLGAETSQDEAGAAALMTVELDQHLGDKPVQFREVQGSESPQFLKLYKNGVQYLQGGVESGFKKVVRGEYTKRLLHVKGRRNVRVSEVPIAAESLNSGDVFILDNGLSIYQWNGKDASRFEKAKALDISLAIKDEMRGAKAKLFPLEEKDVASEDAVSFYKALGAEPGVAIKSAQEAGADDEHETGAVAPKLYKVSDATGSLTVTEETKRPLDKAMLETEESFILIAGNCLYCWIGKQASAEERRAGIPTSMEFIKSHGLPASTAVQVVKEGTEPPVFRAHFHHWTKPFVPKIGGAAPSVSSSNEALKIRTSSLTRRLSIDPTQMVDDGSGKLTIWRIEEMEKVPVAPEQYGHFFAGDSYIVLYVYMKEGREQSIVYFWQGRDSSQDEKAASAMLSTSVQAKESTPVQVRVTQGKEPSHFLQLFK</sequence>
<gene>
    <name evidence="3" type="ORF">CYMTET_30995</name>
</gene>
<dbReference type="GO" id="GO:0051015">
    <property type="term" value="F:actin filament binding"/>
    <property type="evidence" value="ECO:0007669"/>
    <property type="project" value="InterPro"/>
</dbReference>
<dbReference type="PANTHER" id="PTHR11977:SF51">
    <property type="entry name" value="PROTEIN FLIGHTLESS-1 HOMOLOG"/>
    <property type="match status" value="1"/>
</dbReference>
<dbReference type="CDD" id="cd11290">
    <property type="entry name" value="gelsolin_S1_like"/>
    <property type="match status" value="1"/>
</dbReference>